<evidence type="ECO:0000313" key="6">
    <source>
        <dbReference type="EMBL" id="CAD7411731.1"/>
    </source>
</evidence>
<dbReference type="AlphaFoldDB" id="A0A7R9DDK8"/>
<feature type="domain" description="Protein kinase" evidence="5">
    <location>
        <begin position="58"/>
        <end position="352"/>
    </location>
</feature>
<organism evidence="6">
    <name type="scientific">Timema poppense</name>
    <name type="common">Walking stick</name>
    <dbReference type="NCBI Taxonomy" id="170557"/>
    <lineage>
        <taxon>Eukaryota</taxon>
        <taxon>Metazoa</taxon>
        <taxon>Ecdysozoa</taxon>
        <taxon>Arthropoda</taxon>
        <taxon>Hexapoda</taxon>
        <taxon>Insecta</taxon>
        <taxon>Pterygota</taxon>
        <taxon>Neoptera</taxon>
        <taxon>Polyneoptera</taxon>
        <taxon>Phasmatodea</taxon>
        <taxon>Timematodea</taxon>
        <taxon>Timematoidea</taxon>
        <taxon>Timematidae</taxon>
        <taxon>Timema</taxon>
    </lineage>
</organism>
<sequence>MLIVGRGGGPSPMIVVGPTTSMGTSVYDDIIAHAFEPSGLLTPQTLLPSSAYEPSGLLTPHSRLSLSAYEPSRLLISQSLLSPVPMNPPGCSFLNSSSLSAYELSKMLTPLFHPYSLESILNEIFAHSILGKHPNILRYHAAWTENKFIYIQNEFCVGGNLKDLIIKRKRKEKNFSQEELYAILVHVSKGLRYIHALNLAHLNLKSATVLIQKEKMFPLLDGGSHGNDYAEKLYTYKIGDTGHVTNVENPMLEKGDFRYLPREIQKEDFSQVTKADIFSLALTLYEAATLKPLPENGPVWHSIRDSHLDEIEHCDQHFNDLLKLIALTHHHLSSEIVAWLSAIFKSMWQVRH</sequence>
<dbReference type="InterPro" id="IPR000719">
    <property type="entry name" value="Prot_kinase_dom"/>
</dbReference>
<evidence type="ECO:0000256" key="1">
    <source>
        <dbReference type="ARBA" id="ARBA00022679"/>
    </source>
</evidence>
<dbReference type="GO" id="GO:0005634">
    <property type="term" value="C:nucleus"/>
    <property type="evidence" value="ECO:0007669"/>
    <property type="project" value="TreeGrafter"/>
</dbReference>
<evidence type="ECO:0000259" key="5">
    <source>
        <dbReference type="PROSITE" id="PS50011"/>
    </source>
</evidence>
<dbReference type="Gene3D" id="1.10.510.10">
    <property type="entry name" value="Transferase(Phosphotransferase) domain 1"/>
    <property type="match status" value="1"/>
</dbReference>
<dbReference type="GO" id="GO:0005737">
    <property type="term" value="C:cytoplasm"/>
    <property type="evidence" value="ECO:0007669"/>
    <property type="project" value="TreeGrafter"/>
</dbReference>
<dbReference type="PROSITE" id="PS50011">
    <property type="entry name" value="PROTEIN_KINASE_DOM"/>
    <property type="match status" value="1"/>
</dbReference>
<dbReference type="GO" id="GO:0004713">
    <property type="term" value="F:protein tyrosine kinase activity"/>
    <property type="evidence" value="ECO:0007669"/>
    <property type="project" value="TreeGrafter"/>
</dbReference>
<dbReference type="InterPro" id="IPR011009">
    <property type="entry name" value="Kinase-like_dom_sf"/>
</dbReference>
<dbReference type="EMBL" id="OD005525">
    <property type="protein sequence ID" value="CAD7411731.1"/>
    <property type="molecule type" value="Genomic_DNA"/>
</dbReference>
<dbReference type="SUPFAM" id="SSF56112">
    <property type="entry name" value="Protein kinase-like (PK-like)"/>
    <property type="match status" value="1"/>
</dbReference>
<proteinExistence type="predicted"/>
<keyword evidence="1" id="KW-0808">Transferase</keyword>
<keyword evidence="2" id="KW-0547">Nucleotide-binding</keyword>
<dbReference type="PANTHER" id="PTHR11042">
    <property type="entry name" value="EUKARYOTIC TRANSLATION INITIATION FACTOR 2-ALPHA KINASE EIF2-ALPHA KINASE -RELATED"/>
    <property type="match status" value="1"/>
</dbReference>
<evidence type="ECO:0000256" key="4">
    <source>
        <dbReference type="ARBA" id="ARBA00022840"/>
    </source>
</evidence>
<dbReference type="Pfam" id="PF00069">
    <property type="entry name" value="Pkinase"/>
    <property type="match status" value="1"/>
</dbReference>
<evidence type="ECO:0000256" key="2">
    <source>
        <dbReference type="ARBA" id="ARBA00022741"/>
    </source>
</evidence>
<name>A0A7R9DDK8_TIMPO</name>
<reference evidence="6" key="1">
    <citation type="submission" date="2020-11" db="EMBL/GenBank/DDBJ databases">
        <authorList>
            <person name="Tran Van P."/>
        </authorList>
    </citation>
    <scope>NUCLEOTIDE SEQUENCE</scope>
</reference>
<gene>
    <name evidence="6" type="ORF">TPSB3V08_LOCUS8050</name>
</gene>
<accession>A0A7R9DDK8</accession>
<dbReference type="GO" id="GO:0005524">
    <property type="term" value="F:ATP binding"/>
    <property type="evidence" value="ECO:0007669"/>
    <property type="project" value="UniProtKB-KW"/>
</dbReference>
<evidence type="ECO:0000256" key="3">
    <source>
        <dbReference type="ARBA" id="ARBA00022777"/>
    </source>
</evidence>
<protein>
    <recommendedName>
        <fullName evidence="5">Protein kinase domain-containing protein</fullName>
    </recommendedName>
</protein>
<dbReference type="InterPro" id="IPR050339">
    <property type="entry name" value="CC_SR_Kinase"/>
</dbReference>
<keyword evidence="3" id="KW-0418">Kinase</keyword>
<keyword evidence="4" id="KW-0067">ATP-binding</keyword>
<dbReference type="Gene3D" id="3.30.200.20">
    <property type="entry name" value="Phosphorylase Kinase, domain 1"/>
    <property type="match status" value="1"/>
</dbReference>
<dbReference type="PANTHER" id="PTHR11042:SF185">
    <property type="entry name" value="WEE1-LIKE PROTEIN KINASE"/>
    <property type="match status" value="1"/>
</dbReference>